<organism evidence="1 2">
    <name type="scientific">Pelomonas aquatica</name>
    <dbReference type="NCBI Taxonomy" id="431058"/>
    <lineage>
        <taxon>Bacteria</taxon>
        <taxon>Pseudomonadati</taxon>
        <taxon>Pseudomonadota</taxon>
        <taxon>Betaproteobacteria</taxon>
        <taxon>Burkholderiales</taxon>
        <taxon>Sphaerotilaceae</taxon>
        <taxon>Roseateles</taxon>
    </lineage>
</organism>
<gene>
    <name evidence="1" type="ORF">EXJ73_18120</name>
</gene>
<dbReference type="Pfam" id="PF21643">
    <property type="entry name" value="T6SS_Tsi2-like"/>
    <property type="match status" value="1"/>
</dbReference>
<evidence type="ECO:0000313" key="1">
    <source>
        <dbReference type="EMBL" id="MDG0864384.1"/>
    </source>
</evidence>
<dbReference type="AlphaFoldDB" id="A0A9X4LKE4"/>
<name>A0A9X4LKE4_9BURK</name>
<accession>A0A9X4LKE4</accession>
<proteinExistence type="predicted"/>
<dbReference type="InterPro" id="IPR049070">
    <property type="entry name" value="T6SS_Tsi2-like"/>
</dbReference>
<evidence type="ECO:0000313" key="2">
    <source>
        <dbReference type="Proteomes" id="UP001152766"/>
    </source>
</evidence>
<sequence>MPEIKNRTMLIAIQAVAAHIRAMREELADGDADAEDYVLLEQAVEAAEDLERAYDAEARTVLNMPPYDDLVGG</sequence>
<dbReference type="EMBL" id="SGUG01000032">
    <property type="protein sequence ID" value="MDG0864384.1"/>
    <property type="molecule type" value="Genomic_DNA"/>
</dbReference>
<dbReference type="InterPro" id="IPR053756">
    <property type="entry name" value="Toxin_immunity_effector"/>
</dbReference>
<protein>
    <submittedName>
        <fullName evidence="1">Uncharacterized protein</fullName>
    </submittedName>
</protein>
<comment type="caution">
    <text evidence="1">The sequence shown here is derived from an EMBL/GenBank/DDBJ whole genome shotgun (WGS) entry which is preliminary data.</text>
</comment>
<dbReference type="Proteomes" id="UP001152766">
    <property type="component" value="Unassembled WGS sequence"/>
</dbReference>
<reference evidence="1" key="1">
    <citation type="submission" date="2019-02" db="EMBL/GenBank/DDBJ databases">
        <title>Draft genome of the type strain Pelomonas aquatica CCUG 52575T.</title>
        <authorList>
            <person name="Gomila M."/>
            <person name="Lalucat J."/>
        </authorList>
    </citation>
    <scope>NUCLEOTIDE SEQUENCE</scope>
    <source>
        <strain evidence="1">CCUG 52575</strain>
    </source>
</reference>
<keyword evidence="2" id="KW-1185">Reference proteome</keyword>
<dbReference type="RefSeq" id="WP_268153985.1">
    <property type="nucleotide sequence ID" value="NZ_JAPPUW010000030.1"/>
</dbReference>
<dbReference type="Gene3D" id="1.10.287.2500">
    <property type="match status" value="1"/>
</dbReference>